<dbReference type="Gene3D" id="3.40.50.300">
    <property type="entry name" value="P-loop containing nucleotide triphosphate hydrolases"/>
    <property type="match status" value="2"/>
</dbReference>
<dbReference type="SUPFAM" id="SSF90123">
    <property type="entry name" value="ABC transporter transmembrane region"/>
    <property type="match status" value="2"/>
</dbReference>
<evidence type="ECO:0000256" key="10">
    <source>
        <dbReference type="SAM" id="Phobius"/>
    </source>
</evidence>
<feature type="transmembrane region" description="Helical" evidence="10">
    <location>
        <begin position="106"/>
        <end position="126"/>
    </location>
</feature>
<evidence type="ECO:0000256" key="8">
    <source>
        <dbReference type="ARBA" id="ARBA00022989"/>
    </source>
</evidence>
<keyword evidence="4 10" id="KW-0812">Transmembrane</keyword>
<dbReference type="PANTHER" id="PTHR24223">
    <property type="entry name" value="ATP-BINDING CASSETTE SUB-FAMILY C"/>
    <property type="match status" value="1"/>
</dbReference>
<proteinExistence type="inferred from homology"/>
<keyword evidence="5" id="KW-0677">Repeat</keyword>
<dbReference type="InterPro" id="IPR044726">
    <property type="entry name" value="ABCC_6TM_D2"/>
</dbReference>
<dbReference type="Pfam" id="PF00005">
    <property type="entry name" value="ABC_tran"/>
    <property type="match status" value="1"/>
</dbReference>
<feature type="transmembrane region" description="Helical" evidence="10">
    <location>
        <begin position="778"/>
        <end position="801"/>
    </location>
</feature>
<dbReference type="AlphaFoldDB" id="A0A1Z5KHP7"/>
<dbReference type="FunFam" id="3.40.50.300:FF:000838">
    <property type="entry name" value="ABC multidrug transporter (Eurofung)"/>
    <property type="match status" value="1"/>
</dbReference>
<dbReference type="InterPro" id="IPR036640">
    <property type="entry name" value="ABC1_TM_sf"/>
</dbReference>
<dbReference type="PROSITE" id="PS00211">
    <property type="entry name" value="ABC_TRANSPORTER_1"/>
    <property type="match status" value="1"/>
</dbReference>
<dbReference type="FunFam" id="1.20.1560.10:FF:000082">
    <property type="entry name" value="ABC transporter, multidrug resistance associated protein"/>
    <property type="match status" value="1"/>
</dbReference>
<feature type="domain" description="ABC transporter" evidence="11">
    <location>
        <begin position="989"/>
        <end position="1223"/>
    </location>
</feature>
<name>A0A1Z5KHP7_FISSO</name>
<dbReference type="InterPro" id="IPR017871">
    <property type="entry name" value="ABC_transporter-like_CS"/>
</dbReference>
<dbReference type="GO" id="GO:0005524">
    <property type="term" value="F:ATP binding"/>
    <property type="evidence" value="ECO:0007669"/>
    <property type="project" value="UniProtKB-KW"/>
</dbReference>
<dbReference type="OrthoDB" id="6500128at2759"/>
<dbReference type="SMART" id="SM00382">
    <property type="entry name" value="AAA"/>
    <property type="match status" value="2"/>
</dbReference>
<dbReference type="InParanoid" id="A0A1Z5KHP7"/>
<feature type="transmembrane region" description="Helical" evidence="10">
    <location>
        <begin position="225"/>
        <end position="242"/>
    </location>
</feature>
<sequence length="1239" mass="137679">MCKERQENDKNNVLRRWPEERHIDRNWLSLVIDRWTFRYMNELLDRGKIRDPNEVQHLTHDDLFPVPSTMRAEFLSQQFRSLYHQHRDKKESQLITTLWKMAAPTFIPAGVCQLITVACQVALPLLVRELLQVLEENPKQQVISEGLPYALALFFTSVLNAFGNHRHRHLAMKSGIVMRAALINVLYQHVLQLTPKGRAGLTSGEVTNLLAVDTQKLYEVAQEGHLVWSLPLTVILVTYFLVRTLGWSALVGVATLILFVPIVERVTAAMMSIRSERVKYTDRRIEISTAMLQGIKVTKLNNYEESYRERIEKVREAELAVLRKEMAIWATTLMMMVVSPVLATAAAFATYVLVDEDHILTAAKAFAVLLLFAALRFPINYAGRLIGKASQALSAISRVKPFLERETREPTEKSARLAESNEPLLSLKNAGFEIPSISNNTGVSSLHMSLKEGGGSFSVGRVESQVKHGEVLCVCGPVGSGKTTFVSGQKQRLSLARAAYSQPDVVILDDPLSALDAGTAKIVFERLIKSHDAFFSNAAVILVTHASHFLHKVDRILLVVDGSNKFLGTWNEFLTFEPKDKQTIRAVEFMRSSIQDGDDSKKKDGQYEGLGHRDDSVGQGNKIGGKLMSVEEREHGLSSILVWLLWFRRAGGFSFLFLQILFMAIDRFAYVAVEFWLATWVRGADEPVEIMSISFEPQSNGIEAQYKYLLVYALIIAVSVTATLLRSEWAVTGGVRAAQRVFHSMLARVLHAPMSYFETTPMGRIINRFTYDMEVIDVLLTQIMSVFLISCSWYVAGVVIMCSILPWMGLAIFPVTLAYWQLLLHYRRTGADLQRLDAVARSPIQAMISEGLDGAASIRVFRKEHSFLSRFYKAVDVNSSALLCFISSQRWLGLRIELLGSIIVLTSSLLVISLNQVWELDPGAVGLLILWSGNFTITLGFLVDSFSDVEAHITAIERVDAMTSVPQEKAMTTDAANAVPDSWPNHGKVEFQDVCLRYRPGLPLALNQLSFVVSPGQRCGVVGRTGAGKSSLTVALFRIVELDSGRILLDGIDLAGLGLSDVRGRGMSIIPQDPFLTGTTLRECLDPFGVKGDGDILEALKTVRLAGEEADVKVLDTPVQEGGSNYSVGERQLLNIASALLSQPRVLVLDEATASIDYETDAFVQQMLRTRFTNTTLITVAHRLNTIMDYDTILVMNEGRAAEIGPPQELLSNDMSLFSQLVDATGPESSKALRSMATS</sequence>
<comment type="subcellular location">
    <subcellularLocation>
        <location evidence="1">Membrane</location>
        <topology evidence="1">Multi-pass membrane protein</topology>
    </subcellularLocation>
</comment>
<dbReference type="InterPro" id="IPR003439">
    <property type="entry name" value="ABC_transporter-like_ATP-bd"/>
</dbReference>
<dbReference type="Pfam" id="PF00664">
    <property type="entry name" value="ABC_membrane"/>
    <property type="match status" value="2"/>
</dbReference>
<feature type="transmembrane region" description="Helical" evidence="10">
    <location>
        <begin position="248"/>
        <end position="267"/>
    </location>
</feature>
<evidence type="ECO:0000256" key="7">
    <source>
        <dbReference type="ARBA" id="ARBA00022840"/>
    </source>
</evidence>
<dbReference type="PROSITE" id="PS50929">
    <property type="entry name" value="ABC_TM1F"/>
    <property type="match status" value="2"/>
</dbReference>
<accession>A0A1Z5KHP7</accession>
<feature type="domain" description="ABC transmembrane type-1" evidence="12">
    <location>
        <begin position="109"/>
        <end position="391"/>
    </location>
</feature>
<dbReference type="PANTHER" id="PTHR24223:SF456">
    <property type="entry name" value="MULTIDRUG RESISTANCE-ASSOCIATED PROTEIN LETHAL(2)03659"/>
    <property type="match status" value="1"/>
</dbReference>
<evidence type="ECO:0000313" key="14">
    <source>
        <dbReference type="Proteomes" id="UP000198406"/>
    </source>
</evidence>
<evidence type="ECO:0000259" key="12">
    <source>
        <dbReference type="PROSITE" id="PS50929"/>
    </source>
</evidence>
<comment type="similarity">
    <text evidence="2">Belongs to the ABC transporter superfamily. ABCC family. Conjugate transporter (TC 3.A.1.208) subfamily.</text>
</comment>
<evidence type="ECO:0000259" key="11">
    <source>
        <dbReference type="PROSITE" id="PS50893"/>
    </source>
</evidence>
<organism evidence="13 14">
    <name type="scientific">Fistulifera solaris</name>
    <name type="common">Oleaginous diatom</name>
    <dbReference type="NCBI Taxonomy" id="1519565"/>
    <lineage>
        <taxon>Eukaryota</taxon>
        <taxon>Sar</taxon>
        <taxon>Stramenopiles</taxon>
        <taxon>Ochrophyta</taxon>
        <taxon>Bacillariophyta</taxon>
        <taxon>Bacillariophyceae</taxon>
        <taxon>Bacillariophycidae</taxon>
        <taxon>Naviculales</taxon>
        <taxon>Naviculaceae</taxon>
        <taxon>Fistulifera</taxon>
    </lineage>
</organism>
<feature type="transmembrane region" description="Helical" evidence="10">
    <location>
        <begin position="146"/>
        <end position="163"/>
    </location>
</feature>
<protein>
    <submittedName>
        <fullName evidence="13">Uncharacterized protein</fullName>
    </submittedName>
</protein>
<gene>
    <name evidence="13" type="ORF">FisN_28Hh030</name>
</gene>
<dbReference type="GO" id="GO:0016887">
    <property type="term" value="F:ATP hydrolysis activity"/>
    <property type="evidence" value="ECO:0007669"/>
    <property type="project" value="InterPro"/>
</dbReference>
<dbReference type="SUPFAM" id="SSF52540">
    <property type="entry name" value="P-loop containing nucleoside triphosphate hydrolases"/>
    <property type="match status" value="2"/>
</dbReference>
<dbReference type="CDD" id="cd18579">
    <property type="entry name" value="ABC_6TM_ABCC_D1"/>
    <property type="match status" value="1"/>
</dbReference>
<dbReference type="InterPro" id="IPR044746">
    <property type="entry name" value="ABCC_6TM_D1"/>
</dbReference>
<feature type="transmembrane region" description="Helical" evidence="10">
    <location>
        <begin position="898"/>
        <end position="918"/>
    </location>
</feature>
<evidence type="ECO:0000256" key="1">
    <source>
        <dbReference type="ARBA" id="ARBA00004141"/>
    </source>
</evidence>
<dbReference type="GO" id="GO:0016020">
    <property type="term" value="C:membrane"/>
    <property type="evidence" value="ECO:0007669"/>
    <property type="project" value="UniProtKB-SubCell"/>
</dbReference>
<keyword evidence="9 10" id="KW-0472">Membrane</keyword>
<feature type="transmembrane region" description="Helical" evidence="10">
    <location>
        <begin position="640"/>
        <end position="662"/>
    </location>
</feature>
<evidence type="ECO:0000256" key="9">
    <source>
        <dbReference type="ARBA" id="ARBA00023136"/>
    </source>
</evidence>
<feature type="domain" description="ABC transporter" evidence="11">
    <location>
        <begin position="354"/>
        <end position="586"/>
    </location>
</feature>
<keyword evidence="3" id="KW-0813">Transport</keyword>
<evidence type="ECO:0000313" key="13">
    <source>
        <dbReference type="EMBL" id="GAX25561.1"/>
    </source>
</evidence>
<evidence type="ECO:0000256" key="4">
    <source>
        <dbReference type="ARBA" id="ARBA00022692"/>
    </source>
</evidence>
<keyword evidence="14" id="KW-1185">Reference proteome</keyword>
<feature type="transmembrane region" description="Helical" evidence="10">
    <location>
        <begin position="706"/>
        <end position="725"/>
    </location>
</feature>
<keyword evidence="8 10" id="KW-1133">Transmembrane helix</keyword>
<evidence type="ECO:0000256" key="6">
    <source>
        <dbReference type="ARBA" id="ARBA00022741"/>
    </source>
</evidence>
<dbReference type="FunFam" id="1.20.1560.10:FF:000013">
    <property type="entry name" value="ABC transporter C family member 2"/>
    <property type="match status" value="1"/>
</dbReference>
<dbReference type="InterPro" id="IPR050173">
    <property type="entry name" value="ABC_transporter_C-like"/>
</dbReference>
<evidence type="ECO:0000256" key="3">
    <source>
        <dbReference type="ARBA" id="ARBA00022448"/>
    </source>
</evidence>
<feature type="domain" description="ABC transmembrane type-1" evidence="12">
    <location>
        <begin position="650"/>
        <end position="951"/>
    </location>
</feature>
<dbReference type="EMBL" id="BDSP01000228">
    <property type="protein sequence ID" value="GAX25561.1"/>
    <property type="molecule type" value="Genomic_DNA"/>
</dbReference>
<comment type="caution">
    <text evidence="13">The sequence shown here is derived from an EMBL/GenBank/DDBJ whole genome shotgun (WGS) entry which is preliminary data.</text>
</comment>
<evidence type="ECO:0000256" key="2">
    <source>
        <dbReference type="ARBA" id="ARBA00009726"/>
    </source>
</evidence>
<keyword evidence="7" id="KW-0067">ATP-binding</keyword>
<dbReference type="PROSITE" id="PS50893">
    <property type="entry name" value="ABC_TRANSPORTER_2"/>
    <property type="match status" value="2"/>
</dbReference>
<reference evidence="13 14" key="1">
    <citation type="journal article" date="2015" name="Plant Cell">
        <title>Oil accumulation by the oleaginous diatom Fistulifera solaris as revealed by the genome and transcriptome.</title>
        <authorList>
            <person name="Tanaka T."/>
            <person name="Maeda Y."/>
            <person name="Veluchamy A."/>
            <person name="Tanaka M."/>
            <person name="Abida H."/>
            <person name="Marechal E."/>
            <person name="Bowler C."/>
            <person name="Muto M."/>
            <person name="Sunaga Y."/>
            <person name="Tanaka M."/>
            <person name="Yoshino T."/>
            <person name="Taniguchi T."/>
            <person name="Fukuda Y."/>
            <person name="Nemoto M."/>
            <person name="Matsumoto M."/>
            <person name="Wong P.S."/>
            <person name="Aburatani S."/>
            <person name="Fujibuchi W."/>
        </authorList>
    </citation>
    <scope>NUCLEOTIDE SEQUENCE [LARGE SCALE GENOMIC DNA]</scope>
    <source>
        <strain evidence="13 14">JPCC DA0580</strain>
    </source>
</reference>
<feature type="transmembrane region" description="Helical" evidence="10">
    <location>
        <begin position="924"/>
        <end position="943"/>
    </location>
</feature>
<evidence type="ECO:0000256" key="5">
    <source>
        <dbReference type="ARBA" id="ARBA00022737"/>
    </source>
</evidence>
<dbReference type="CDD" id="cd03244">
    <property type="entry name" value="ABCC_MRP_domain2"/>
    <property type="match status" value="1"/>
</dbReference>
<dbReference type="GO" id="GO:0140359">
    <property type="term" value="F:ABC-type transporter activity"/>
    <property type="evidence" value="ECO:0007669"/>
    <property type="project" value="InterPro"/>
</dbReference>
<feature type="transmembrane region" description="Helical" evidence="10">
    <location>
        <begin position="807"/>
        <end position="826"/>
    </location>
</feature>
<dbReference type="InterPro" id="IPR027417">
    <property type="entry name" value="P-loop_NTPase"/>
</dbReference>
<keyword evidence="6" id="KW-0547">Nucleotide-binding</keyword>
<feature type="transmembrane region" description="Helical" evidence="10">
    <location>
        <begin position="327"/>
        <end position="353"/>
    </location>
</feature>
<dbReference type="InterPro" id="IPR003593">
    <property type="entry name" value="AAA+_ATPase"/>
</dbReference>
<dbReference type="InterPro" id="IPR011527">
    <property type="entry name" value="ABC1_TM_dom"/>
</dbReference>
<dbReference type="Proteomes" id="UP000198406">
    <property type="component" value="Unassembled WGS sequence"/>
</dbReference>
<dbReference type="Gene3D" id="1.20.1560.10">
    <property type="entry name" value="ABC transporter type 1, transmembrane domain"/>
    <property type="match status" value="2"/>
</dbReference>
<feature type="transmembrane region" description="Helical" evidence="10">
    <location>
        <begin position="359"/>
        <end position="379"/>
    </location>
</feature>
<dbReference type="CDD" id="cd18580">
    <property type="entry name" value="ABC_6TM_ABCC_D2"/>
    <property type="match status" value="1"/>
</dbReference>